<evidence type="ECO:0000313" key="2">
    <source>
        <dbReference type="EnsemblPlants" id="MELO3C012704.2.1"/>
    </source>
</evidence>
<feature type="region of interest" description="Disordered" evidence="1">
    <location>
        <begin position="1"/>
        <end position="23"/>
    </location>
</feature>
<proteinExistence type="predicted"/>
<accession>A0A9I9D3Y1</accession>
<reference evidence="2" key="1">
    <citation type="submission" date="2023-03" db="UniProtKB">
        <authorList>
            <consortium name="EnsemblPlants"/>
        </authorList>
    </citation>
    <scope>IDENTIFICATION</scope>
</reference>
<dbReference type="EnsemblPlants" id="MELO3C012704.2.1">
    <property type="protein sequence ID" value="MELO3C012704.2.1"/>
    <property type="gene ID" value="MELO3C012704.2"/>
</dbReference>
<dbReference type="AlphaFoldDB" id="A0A9I9D3Y1"/>
<dbReference type="Gramene" id="MELO3C012704.2.1">
    <property type="protein sequence ID" value="MELO3C012704.2.1"/>
    <property type="gene ID" value="MELO3C012704.2"/>
</dbReference>
<organism evidence="2">
    <name type="scientific">Cucumis melo</name>
    <name type="common">Muskmelon</name>
    <dbReference type="NCBI Taxonomy" id="3656"/>
    <lineage>
        <taxon>Eukaryota</taxon>
        <taxon>Viridiplantae</taxon>
        <taxon>Streptophyta</taxon>
        <taxon>Embryophyta</taxon>
        <taxon>Tracheophyta</taxon>
        <taxon>Spermatophyta</taxon>
        <taxon>Magnoliopsida</taxon>
        <taxon>eudicotyledons</taxon>
        <taxon>Gunneridae</taxon>
        <taxon>Pentapetalae</taxon>
        <taxon>rosids</taxon>
        <taxon>fabids</taxon>
        <taxon>Cucurbitales</taxon>
        <taxon>Cucurbitaceae</taxon>
        <taxon>Benincaseae</taxon>
        <taxon>Cucumis</taxon>
    </lineage>
</organism>
<sequence>MEIPEMEEVVESSSGTFETDDDGWARVDLSFETDATVGHNQGDRAHNINDD</sequence>
<name>A0A9I9D3Y1_CUCME</name>
<feature type="compositionally biased region" description="Acidic residues" evidence="1">
    <location>
        <begin position="1"/>
        <end position="10"/>
    </location>
</feature>
<protein>
    <submittedName>
        <fullName evidence="2">Uncharacterized protein</fullName>
    </submittedName>
</protein>
<evidence type="ECO:0000256" key="1">
    <source>
        <dbReference type="SAM" id="MobiDB-lite"/>
    </source>
</evidence>